<dbReference type="Pfam" id="PF00535">
    <property type="entry name" value="Glycos_transf_2"/>
    <property type="match status" value="1"/>
</dbReference>
<dbReference type="AlphaFoldDB" id="A0A562TQZ2"/>
<dbReference type="EMBL" id="VLLI01000014">
    <property type="protein sequence ID" value="TWI95952.1"/>
    <property type="molecule type" value="Genomic_DNA"/>
</dbReference>
<dbReference type="OrthoDB" id="6638511at2"/>
<sequence>MTHSIVIPLFNKADYIIETLESLVMQTKRPDELIIVDDASTDDSLTIAKEYLQKQPLFCEHCRVEFIELAENGGPGNARNIGLERAKGELISFLDADDLYHPYLLSIANWKFGAEKLDFMILNIEFMPGREVYPDIDALKKYLTPISEDLYEVKDPLRAVTSPHFVMGVGSNVVVKRKWLQSIRYVVNSTLHEGIDFWYRVLKHILAQTQANIGLLTGNYLRVREVKGSLSRKIYPNYKEIELPPVFSRYKNSKDINDRLLVGMIGRRWYAHSFASLCSVKQKLFFALHYSYLLPQLIVYSIIRIML</sequence>
<comment type="caution">
    <text evidence="2">The sequence shown here is derived from an EMBL/GenBank/DDBJ whole genome shotgun (WGS) entry which is preliminary data.</text>
</comment>
<dbReference type="InterPro" id="IPR001173">
    <property type="entry name" value="Glyco_trans_2-like"/>
</dbReference>
<reference evidence="2 3" key="1">
    <citation type="submission" date="2019-07" db="EMBL/GenBank/DDBJ databases">
        <title>Genomic Encyclopedia of Archaeal and Bacterial Type Strains, Phase II (KMG-II): from individual species to whole genera.</title>
        <authorList>
            <person name="Goeker M."/>
        </authorList>
    </citation>
    <scope>NUCLEOTIDE SEQUENCE [LARGE SCALE GENOMIC DNA]</scope>
    <source>
        <strain evidence="2 3">ATCC BAA-1854</strain>
    </source>
</reference>
<keyword evidence="2" id="KW-0808">Transferase</keyword>
<dbReference type="Gene3D" id="3.90.550.10">
    <property type="entry name" value="Spore Coat Polysaccharide Biosynthesis Protein SpsA, Chain A"/>
    <property type="match status" value="1"/>
</dbReference>
<dbReference type="PANTHER" id="PTHR22916">
    <property type="entry name" value="GLYCOSYLTRANSFERASE"/>
    <property type="match status" value="1"/>
</dbReference>
<evidence type="ECO:0000259" key="1">
    <source>
        <dbReference type="Pfam" id="PF00535"/>
    </source>
</evidence>
<evidence type="ECO:0000313" key="3">
    <source>
        <dbReference type="Proteomes" id="UP000317010"/>
    </source>
</evidence>
<evidence type="ECO:0000313" key="2">
    <source>
        <dbReference type="EMBL" id="TWI95952.1"/>
    </source>
</evidence>
<dbReference type="RefSeq" id="WP_144915734.1">
    <property type="nucleotide sequence ID" value="NZ_VLLI01000014.1"/>
</dbReference>
<dbReference type="SUPFAM" id="SSF53448">
    <property type="entry name" value="Nucleotide-diphospho-sugar transferases"/>
    <property type="match status" value="1"/>
</dbReference>
<feature type="domain" description="Glycosyltransferase 2-like" evidence="1">
    <location>
        <begin position="4"/>
        <end position="106"/>
    </location>
</feature>
<dbReference type="Proteomes" id="UP000317010">
    <property type="component" value="Unassembled WGS sequence"/>
</dbReference>
<proteinExistence type="predicted"/>
<protein>
    <submittedName>
        <fullName evidence="2">Glycosyltransferase involved in cell wall biosynthesis</fullName>
    </submittedName>
</protein>
<dbReference type="InterPro" id="IPR029044">
    <property type="entry name" value="Nucleotide-diphossugar_trans"/>
</dbReference>
<organism evidence="2 3">
    <name type="scientific">Mucilaginibacter frigoritolerans</name>
    <dbReference type="NCBI Taxonomy" id="652788"/>
    <lineage>
        <taxon>Bacteria</taxon>
        <taxon>Pseudomonadati</taxon>
        <taxon>Bacteroidota</taxon>
        <taxon>Sphingobacteriia</taxon>
        <taxon>Sphingobacteriales</taxon>
        <taxon>Sphingobacteriaceae</taxon>
        <taxon>Mucilaginibacter</taxon>
    </lineage>
</organism>
<accession>A0A562TQZ2</accession>
<name>A0A562TQZ2_9SPHI</name>
<gene>
    <name evidence="2" type="ORF">JN11_04227</name>
</gene>
<dbReference type="CDD" id="cd00761">
    <property type="entry name" value="Glyco_tranf_GTA_type"/>
    <property type="match status" value="1"/>
</dbReference>
<dbReference type="GO" id="GO:0016758">
    <property type="term" value="F:hexosyltransferase activity"/>
    <property type="evidence" value="ECO:0007669"/>
    <property type="project" value="UniProtKB-ARBA"/>
</dbReference>
<keyword evidence="3" id="KW-1185">Reference proteome</keyword>